<evidence type="ECO:0000256" key="4">
    <source>
        <dbReference type="ARBA" id="ARBA00023125"/>
    </source>
</evidence>
<feature type="domain" description="RNA polymerase sigma factor 70 region 4 type 2" evidence="7">
    <location>
        <begin position="114"/>
        <end position="164"/>
    </location>
</feature>
<evidence type="ECO:0000313" key="8">
    <source>
        <dbReference type="EMBL" id="MDT0261430.1"/>
    </source>
</evidence>
<dbReference type="Proteomes" id="UP001183176">
    <property type="component" value="Unassembled WGS sequence"/>
</dbReference>
<dbReference type="EMBL" id="JAVREH010000007">
    <property type="protein sequence ID" value="MDT0261430.1"/>
    <property type="molecule type" value="Genomic_DNA"/>
</dbReference>
<dbReference type="InterPro" id="IPR014284">
    <property type="entry name" value="RNA_pol_sigma-70_dom"/>
</dbReference>
<dbReference type="Pfam" id="PF04542">
    <property type="entry name" value="Sigma70_r2"/>
    <property type="match status" value="1"/>
</dbReference>
<organism evidence="8 9">
    <name type="scientific">Jatrophihabitans lederbergiae</name>
    <dbReference type="NCBI Taxonomy" id="3075547"/>
    <lineage>
        <taxon>Bacteria</taxon>
        <taxon>Bacillati</taxon>
        <taxon>Actinomycetota</taxon>
        <taxon>Actinomycetes</taxon>
        <taxon>Jatrophihabitantales</taxon>
        <taxon>Jatrophihabitantaceae</taxon>
        <taxon>Jatrophihabitans</taxon>
    </lineage>
</organism>
<dbReference type="Pfam" id="PF08281">
    <property type="entry name" value="Sigma70_r4_2"/>
    <property type="match status" value="1"/>
</dbReference>
<comment type="caution">
    <text evidence="8">The sequence shown here is derived from an EMBL/GenBank/DDBJ whole genome shotgun (WGS) entry which is preliminary data.</text>
</comment>
<keyword evidence="2" id="KW-0805">Transcription regulation</keyword>
<dbReference type="CDD" id="cd06171">
    <property type="entry name" value="Sigma70_r4"/>
    <property type="match status" value="1"/>
</dbReference>
<dbReference type="PANTHER" id="PTHR43133">
    <property type="entry name" value="RNA POLYMERASE ECF-TYPE SIGMA FACTO"/>
    <property type="match status" value="1"/>
</dbReference>
<gene>
    <name evidence="8" type="ORF">RM423_08480</name>
</gene>
<keyword evidence="9" id="KW-1185">Reference proteome</keyword>
<proteinExistence type="inferred from homology"/>
<evidence type="ECO:0000259" key="6">
    <source>
        <dbReference type="Pfam" id="PF04542"/>
    </source>
</evidence>
<evidence type="ECO:0000256" key="3">
    <source>
        <dbReference type="ARBA" id="ARBA00023082"/>
    </source>
</evidence>
<keyword evidence="3" id="KW-0731">Sigma factor</keyword>
<dbReference type="SUPFAM" id="SSF88946">
    <property type="entry name" value="Sigma2 domain of RNA polymerase sigma factors"/>
    <property type="match status" value="1"/>
</dbReference>
<keyword evidence="5" id="KW-0804">Transcription</keyword>
<dbReference type="InterPro" id="IPR036388">
    <property type="entry name" value="WH-like_DNA-bd_sf"/>
</dbReference>
<dbReference type="NCBIfam" id="TIGR02937">
    <property type="entry name" value="sigma70-ECF"/>
    <property type="match status" value="1"/>
</dbReference>
<evidence type="ECO:0000256" key="1">
    <source>
        <dbReference type="ARBA" id="ARBA00010641"/>
    </source>
</evidence>
<accession>A0ABU2J8X1</accession>
<dbReference type="InterPro" id="IPR013324">
    <property type="entry name" value="RNA_pol_sigma_r3/r4-like"/>
</dbReference>
<dbReference type="InterPro" id="IPR013249">
    <property type="entry name" value="RNA_pol_sigma70_r4_t2"/>
</dbReference>
<protein>
    <submittedName>
        <fullName evidence="8">RNA polymerase sigma factor</fullName>
    </submittedName>
</protein>
<name>A0ABU2J8X1_9ACTN</name>
<sequence>MAVEVEDAYLVARAQEGHLDAFEQLLHRHNLAAYRVALRMLGDDEDAQEVAREALVLAWRTLSQFTGNTSFVIWLYTIVTRATLDRLARGRSERTAQSHPMPTADEVAGGPSDIASAITALPPAQRIVLVLHHFEGLPYTDVATITGSTVPDTRRLLFRARRTLAATLGQWEVAAQ</sequence>
<evidence type="ECO:0000256" key="5">
    <source>
        <dbReference type="ARBA" id="ARBA00023163"/>
    </source>
</evidence>
<feature type="domain" description="RNA polymerase sigma-70 region 2" evidence="6">
    <location>
        <begin position="27"/>
        <end position="91"/>
    </location>
</feature>
<dbReference type="Gene3D" id="1.10.1740.10">
    <property type="match status" value="1"/>
</dbReference>
<evidence type="ECO:0000313" key="9">
    <source>
        <dbReference type="Proteomes" id="UP001183176"/>
    </source>
</evidence>
<dbReference type="SUPFAM" id="SSF88659">
    <property type="entry name" value="Sigma3 and sigma4 domains of RNA polymerase sigma factors"/>
    <property type="match status" value="1"/>
</dbReference>
<reference evidence="9" key="1">
    <citation type="submission" date="2023-07" db="EMBL/GenBank/DDBJ databases">
        <title>30 novel species of actinomycetes from the DSMZ collection.</title>
        <authorList>
            <person name="Nouioui I."/>
        </authorList>
    </citation>
    <scope>NUCLEOTIDE SEQUENCE [LARGE SCALE GENOMIC DNA]</scope>
    <source>
        <strain evidence="9">DSM 44399</strain>
    </source>
</reference>
<evidence type="ECO:0000256" key="2">
    <source>
        <dbReference type="ARBA" id="ARBA00023015"/>
    </source>
</evidence>
<dbReference type="Gene3D" id="1.10.10.10">
    <property type="entry name" value="Winged helix-like DNA-binding domain superfamily/Winged helix DNA-binding domain"/>
    <property type="match status" value="1"/>
</dbReference>
<dbReference type="InterPro" id="IPR007627">
    <property type="entry name" value="RNA_pol_sigma70_r2"/>
</dbReference>
<dbReference type="InterPro" id="IPR013325">
    <property type="entry name" value="RNA_pol_sigma_r2"/>
</dbReference>
<comment type="similarity">
    <text evidence="1">Belongs to the sigma-70 factor family. ECF subfamily.</text>
</comment>
<dbReference type="PANTHER" id="PTHR43133:SF8">
    <property type="entry name" value="RNA POLYMERASE SIGMA FACTOR HI_1459-RELATED"/>
    <property type="match status" value="1"/>
</dbReference>
<dbReference type="InterPro" id="IPR039425">
    <property type="entry name" value="RNA_pol_sigma-70-like"/>
</dbReference>
<keyword evidence="4" id="KW-0238">DNA-binding</keyword>
<dbReference type="RefSeq" id="WP_311422585.1">
    <property type="nucleotide sequence ID" value="NZ_JAVREH010000007.1"/>
</dbReference>
<evidence type="ECO:0000259" key="7">
    <source>
        <dbReference type="Pfam" id="PF08281"/>
    </source>
</evidence>